<evidence type="ECO:0000313" key="2">
    <source>
        <dbReference type="Proteomes" id="UP000272155"/>
    </source>
</evidence>
<dbReference type="EMBL" id="KC131130">
    <property type="protein sequence ID" value="AGB07280.1"/>
    <property type="molecule type" value="Genomic_DNA"/>
</dbReference>
<sequence>MVENKPEKSYFIKVFLKRQFPQADGAGLANAVQESVSIPTADGGYQTSNVLKSNFYMPKWMPFTPNRITAPDVRVGSKVAIYKFADDDQFYWTTWGIGNESFRLEHVLYAWNANPNFDKNAPFSFEDYYTLVVSTRHKEIVFKTTQANDEPVAYRLGFNTKNGTWALTDTEKNAFALDSLKHSWVMRNWEGSIFNIHRKNISMINKGTQLFEADESINMKTDKMYVTCNELTMHARDFMKLTTKDYSLTTTNTVMKSESMSVDTSKLDIKSKTADWKSDSINITCPTNSIKGNVGIQGNLGVAGGMSCSAGPGGSGGTLATSGGIVADKIVESKVDVVAAGISLKSHKHTGNKGAPTSPPIG</sequence>
<accession>V9M010</accession>
<evidence type="ECO:0000313" key="1">
    <source>
        <dbReference type="EMBL" id="AGB07280.1"/>
    </source>
</evidence>
<name>V9M010_9CAUD</name>
<organism evidence="1 2">
    <name type="scientific">Vibrio phage VP4B</name>
    <dbReference type="NCBI Taxonomy" id="1262540"/>
    <lineage>
        <taxon>Viruses</taxon>
        <taxon>Duplodnaviria</taxon>
        <taxon>Heunggongvirae</taxon>
        <taxon>Uroviricota</taxon>
        <taxon>Caudoviricetes</taxon>
        <taxon>Chimalliviridae</taxon>
        <taxon>Gorgonvirinae</taxon>
        <taxon>Tidunavirus</taxon>
        <taxon>Tidunavirus VP4B</taxon>
    </lineage>
</organism>
<dbReference type="RefSeq" id="YP_009626142.1">
    <property type="nucleotide sequence ID" value="NC_042136.1"/>
</dbReference>
<proteinExistence type="predicted"/>
<dbReference type="Proteomes" id="UP000272155">
    <property type="component" value="Segment"/>
</dbReference>
<keyword evidence="2" id="KW-1185">Reference proteome</keyword>
<dbReference type="GeneID" id="40103042"/>
<protein>
    <submittedName>
        <fullName evidence="1">Uncharacterized protein</fullName>
    </submittedName>
</protein>
<dbReference type="OrthoDB" id="7088at10239"/>
<reference evidence="1 2" key="1">
    <citation type="submission" date="2012-11" db="EMBL/GenBank/DDBJ databases">
        <title>Complete genome sequence of a novel phiKZ-like Vibrio phage.</title>
        <authorList>
            <person name="Luo Z."/>
            <person name="Yu Y."/>
        </authorList>
    </citation>
    <scope>NUCLEOTIDE SEQUENCE [LARGE SCALE GENOMIC DNA]</scope>
</reference>
<dbReference type="KEGG" id="vg:40103042"/>